<dbReference type="Pfam" id="PF02896">
    <property type="entry name" value="PEP-utilizers_C"/>
    <property type="match status" value="1"/>
</dbReference>
<evidence type="ECO:0000256" key="18">
    <source>
        <dbReference type="PIRSR" id="PIRSR000732-1"/>
    </source>
</evidence>
<feature type="domain" description="Phosphotransferase system enzyme I N-terminal" evidence="24">
    <location>
        <begin position="5"/>
        <end position="127"/>
    </location>
</feature>
<dbReference type="Gene3D" id="3.20.20.60">
    <property type="entry name" value="Phosphoenolpyruvate-binding domains"/>
    <property type="match status" value="1"/>
</dbReference>
<dbReference type="PROSITE" id="PS00742">
    <property type="entry name" value="PEP_ENZYMES_2"/>
    <property type="match status" value="1"/>
</dbReference>
<organism evidence="25 26">
    <name type="scientific">Sedimentisphaera salicampi</name>
    <dbReference type="NCBI Taxonomy" id="1941349"/>
    <lineage>
        <taxon>Bacteria</taxon>
        <taxon>Pseudomonadati</taxon>
        <taxon>Planctomycetota</taxon>
        <taxon>Phycisphaerae</taxon>
        <taxon>Sedimentisphaerales</taxon>
        <taxon>Sedimentisphaeraceae</taxon>
        <taxon>Sedimentisphaera</taxon>
    </lineage>
</organism>
<evidence type="ECO:0000256" key="1">
    <source>
        <dbReference type="ARBA" id="ARBA00000683"/>
    </source>
</evidence>
<dbReference type="GO" id="GO:0005737">
    <property type="term" value="C:cytoplasm"/>
    <property type="evidence" value="ECO:0007669"/>
    <property type="project" value="UniProtKB-SubCell"/>
</dbReference>
<keyword evidence="21" id="KW-0175">Coiled coil</keyword>
<evidence type="ECO:0000256" key="2">
    <source>
        <dbReference type="ARBA" id="ARBA00001946"/>
    </source>
</evidence>
<dbReference type="NCBIfam" id="TIGR01417">
    <property type="entry name" value="PTS_I_fam"/>
    <property type="match status" value="1"/>
</dbReference>
<dbReference type="KEGG" id="pbp:STSP1_00855"/>
<dbReference type="Gene3D" id="1.10.274.10">
    <property type="entry name" value="PtsI, HPr-binding domain"/>
    <property type="match status" value="1"/>
</dbReference>
<dbReference type="InterPro" id="IPR008279">
    <property type="entry name" value="PEP-util_enz_mobile_dom"/>
</dbReference>
<keyword evidence="26" id="KW-1185">Reference proteome</keyword>
<feature type="binding site" evidence="20">
    <location>
        <position position="458"/>
    </location>
    <ligand>
        <name>Mg(2+)</name>
        <dbReference type="ChEBI" id="CHEBI:18420"/>
    </ligand>
</feature>
<keyword evidence="10 17" id="KW-0762">Sugar transport</keyword>
<evidence type="ECO:0000256" key="13">
    <source>
        <dbReference type="ARBA" id="ARBA00022723"/>
    </source>
</evidence>
<reference evidence="26" key="1">
    <citation type="submission" date="2017-04" db="EMBL/GenBank/DDBJ databases">
        <title>Comparative genomics and description of representatives of a novel lineage of planctomycetes thriving in anoxic sediments.</title>
        <authorList>
            <person name="Spring S."/>
            <person name="Bunk B."/>
            <person name="Sproer C."/>
        </authorList>
    </citation>
    <scope>NUCLEOTIDE SEQUENCE [LARGE SCALE GENOMIC DNA]</scope>
    <source>
        <strain evidence="26">ST-PulAB-D4</strain>
    </source>
</reference>
<evidence type="ECO:0000256" key="19">
    <source>
        <dbReference type="PIRSR" id="PIRSR000732-2"/>
    </source>
</evidence>
<feature type="domain" description="PEP-utilising enzyme mobile" evidence="22">
    <location>
        <begin position="154"/>
        <end position="226"/>
    </location>
</feature>
<evidence type="ECO:0000256" key="20">
    <source>
        <dbReference type="PIRSR" id="PIRSR000732-3"/>
    </source>
</evidence>
<keyword evidence="13 17" id="KW-0479">Metal-binding</keyword>
<evidence type="ECO:0000256" key="21">
    <source>
        <dbReference type="SAM" id="Coils"/>
    </source>
</evidence>
<dbReference type="Pfam" id="PF00391">
    <property type="entry name" value="PEP-utilizers"/>
    <property type="match status" value="1"/>
</dbReference>
<evidence type="ECO:0000313" key="25">
    <source>
        <dbReference type="EMBL" id="ARN56473.1"/>
    </source>
</evidence>
<dbReference type="EC" id="2.7.3.9" evidence="6 17"/>
<keyword evidence="9 17" id="KW-0963">Cytoplasm</keyword>
<dbReference type="PRINTS" id="PR01736">
    <property type="entry name" value="PHPHTRNFRASE"/>
</dbReference>
<evidence type="ECO:0000259" key="23">
    <source>
        <dbReference type="Pfam" id="PF02896"/>
    </source>
</evidence>
<evidence type="ECO:0000256" key="4">
    <source>
        <dbReference type="ARBA" id="ARBA00004496"/>
    </source>
</evidence>
<dbReference type="GO" id="GO:0016301">
    <property type="term" value="F:kinase activity"/>
    <property type="evidence" value="ECO:0007669"/>
    <property type="project" value="UniProtKB-KW"/>
</dbReference>
<dbReference type="PANTHER" id="PTHR46244">
    <property type="entry name" value="PHOSPHOENOLPYRUVATE-PROTEIN PHOSPHOTRANSFERASE"/>
    <property type="match status" value="1"/>
</dbReference>
<evidence type="ECO:0000256" key="9">
    <source>
        <dbReference type="ARBA" id="ARBA00022490"/>
    </source>
</evidence>
<evidence type="ECO:0000259" key="24">
    <source>
        <dbReference type="Pfam" id="PF05524"/>
    </source>
</evidence>
<feature type="coiled-coil region" evidence="21">
    <location>
        <begin position="35"/>
        <end position="62"/>
    </location>
</feature>
<evidence type="ECO:0000256" key="8">
    <source>
        <dbReference type="ARBA" id="ARBA00022448"/>
    </source>
</evidence>
<proteinExistence type="inferred from homology"/>
<feature type="active site" description="Tele-phosphohistidine intermediate" evidence="18">
    <location>
        <position position="190"/>
    </location>
</feature>
<sequence length="580" mass="64122">MEIKNGIPVSPGIIISKCCLLEAEDFRIQHKVIETEQIEDEVERVEKAFKNAAEQVRELSSKYGSDDSGIRDIFAVHVGFLSDDSLIKRVSKRIREKSVCAEYAVSSVFKEISGTLSSSPDNYVRERVSDIYDIEKRLLRVLTKKECYDLGSINEECVVIANDLSPTQTASLNLDYVKGFATNAGGRTSHTAIVARSIGIPAIVALEDITSSAEDGDTIILDGYKGTVLIRPDSETLEEYRRYSDDTIAVEQQLQKTCDLPAETTDGVNVSLGGNIELPQEADIVASKGGDGVGLYRTEFLYLQSEKMPSEQEHYDAYMDVIRRLAGRPLVIRTMDLGADKMPSDGKFPTETNPVLGLRSIRYCLTTANLPLFRTQLRAILRASAEGDIKLMFPLITTVEEVRHAKMVVRDVMEDLADDGFDYDFNIKIGIMIETPSSALISAFLAKEVDFFSIGTNDLIQYTLAVDRANEKLASLYSPGQPAVIKLIKEVVRNAKKAGTEVCVCGEMASEPEFVPLLLGLGVRRLSVAAPRIPEIKLVIRALDIPTCEEVARRAGCLETRRSIVNYLRDTLMGIVPEVQ</sequence>
<feature type="domain" description="PEP-utilising enzyme C-terminal" evidence="23">
    <location>
        <begin position="252"/>
        <end position="543"/>
    </location>
</feature>
<evidence type="ECO:0000256" key="15">
    <source>
        <dbReference type="ARBA" id="ARBA00022842"/>
    </source>
</evidence>
<dbReference type="PROSITE" id="PS00370">
    <property type="entry name" value="PEP_ENZYMES_PHOS_SITE"/>
    <property type="match status" value="1"/>
</dbReference>
<evidence type="ECO:0000256" key="11">
    <source>
        <dbReference type="ARBA" id="ARBA00022679"/>
    </source>
</evidence>
<dbReference type="InterPro" id="IPR050499">
    <property type="entry name" value="PEP-utilizing_PTS_enzyme"/>
</dbReference>
<dbReference type="SUPFAM" id="SSF51621">
    <property type="entry name" value="Phosphoenolpyruvate/pyruvate domain"/>
    <property type="match status" value="1"/>
</dbReference>
<keyword evidence="12 17" id="KW-0598">Phosphotransferase system</keyword>
<protein>
    <recommendedName>
        <fullName evidence="7 17">Phosphoenolpyruvate-protein phosphotransferase</fullName>
        <ecNumber evidence="6 17">2.7.3.9</ecNumber>
    </recommendedName>
    <alternativeName>
        <fullName evidence="16 17">Phosphotransferase system, enzyme I</fullName>
    </alternativeName>
</protein>
<feature type="binding site" evidence="20">
    <location>
        <position position="434"/>
    </location>
    <ligand>
        <name>Mg(2+)</name>
        <dbReference type="ChEBI" id="CHEBI:18420"/>
    </ligand>
</feature>
<feature type="binding site" evidence="19">
    <location>
        <begin position="457"/>
        <end position="458"/>
    </location>
    <ligand>
        <name>phosphoenolpyruvate</name>
        <dbReference type="ChEBI" id="CHEBI:58702"/>
    </ligand>
</feature>
<keyword evidence="11 17" id="KW-0808">Transferase</keyword>
<evidence type="ECO:0000256" key="14">
    <source>
        <dbReference type="ARBA" id="ARBA00022777"/>
    </source>
</evidence>
<feature type="binding site" evidence="19">
    <location>
        <position position="333"/>
    </location>
    <ligand>
        <name>phosphoenolpyruvate</name>
        <dbReference type="ChEBI" id="CHEBI:58702"/>
    </ligand>
</feature>
<name>A0A1W6LL42_9BACT</name>
<dbReference type="PANTHER" id="PTHR46244:SF3">
    <property type="entry name" value="PHOSPHOENOLPYRUVATE-PROTEIN PHOSPHOTRANSFERASE"/>
    <property type="match status" value="1"/>
</dbReference>
<gene>
    <name evidence="25" type="primary">ptsI_1</name>
    <name evidence="25" type="ORF">STSP1_00855</name>
</gene>
<dbReference type="SUPFAM" id="SSF52009">
    <property type="entry name" value="Phosphohistidine domain"/>
    <property type="match status" value="1"/>
</dbReference>
<dbReference type="Pfam" id="PF05524">
    <property type="entry name" value="PEP-utilisers_N"/>
    <property type="match status" value="1"/>
</dbReference>
<dbReference type="EMBL" id="CP021023">
    <property type="protein sequence ID" value="ARN56473.1"/>
    <property type="molecule type" value="Genomic_DNA"/>
</dbReference>
<dbReference type="InterPro" id="IPR006318">
    <property type="entry name" value="PTS_EI-like"/>
</dbReference>
<feature type="binding site" evidence="19">
    <location>
        <position position="297"/>
    </location>
    <ligand>
        <name>phosphoenolpyruvate</name>
        <dbReference type="ChEBI" id="CHEBI:58702"/>
    </ligand>
</feature>
<dbReference type="PIRSF" id="PIRSF000732">
    <property type="entry name" value="PTS_enzyme_I"/>
    <property type="match status" value="1"/>
</dbReference>
<dbReference type="AlphaFoldDB" id="A0A1W6LL42"/>
<keyword evidence="15 17" id="KW-0460">Magnesium</keyword>
<comment type="cofactor">
    <cofactor evidence="2 17 20">
        <name>Mg(2+)</name>
        <dbReference type="ChEBI" id="CHEBI:18420"/>
    </cofactor>
</comment>
<comment type="subcellular location">
    <subcellularLocation>
        <location evidence="4 17">Cytoplasm</location>
    </subcellularLocation>
</comment>
<evidence type="ECO:0000256" key="12">
    <source>
        <dbReference type="ARBA" id="ARBA00022683"/>
    </source>
</evidence>
<dbReference type="SUPFAM" id="SSF47831">
    <property type="entry name" value="Enzyme I of the PEP:sugar phosphotransferase system HPr-binding (sub)domain"/>
    <property type="match status" value="1"/>
</dbReference>
<evidence type="ECO:0000256" key="5">
    <source>
        <dbReference type="ARBA" id="ARBA00007837"/>
    </source>
</evidence>
<evidence type="ECO:0000259" key="22">
    <source>
        <dbReference type="Pfam" id="PF00391"/>
    </source>
</evidence>
<accession>A0A1W6LL42</accession>
<dbReference type="InterPro" id="IPR036618">
    <property type="entry name" value="PtsI_HPr-bd_sf"/>
</dbReference>
<evidence type="ECO:0000256" key="10">
    <source>
        <dbReference type="ARBA" id="ARBA00022597"/>
    </source>
</evidence>
<comment type="catalytic activity">
    <reaction evidence="1 17">
        <text>L-histidyl-[protein] + phosphoenolpyruvate = N(pros)-phospho-L-histidyl-[protein] + pyruvate</text>
        <dbReference type="Rhea" id="RHEA:23880"/>
        <dbReference type="Rhea" id="RHEA-COMP:9745"/>
        <dbReference type="Rhea" id="RHEA-COMP:9746"/>
        <dbReference type="ChEBI" id="CHEBI:15361"/>
        <dbReference type="ChEBI" id="CHEBI:29979"/>
        <dbReference type="ChEBI" id="CHEBI:58702"/>
        <dbReference type="ChEBI" id="CHEBI:64837"/>
        <dbReference type="EC" id="2.7.3.9"/>
    </reaction>
</comment>
<dbReference type="GO" id="GO:0009401">
    <property type="term" value="P:phosphoenolpyruvate-dependent sugar phosphotransferase system"/>
    <property type="evidence" value="ECO:0007669"/>
    <property type="project" value="UniProtKB-KW"/>
</dbReference>
<keyword evidence="8 17" id="KW-0813">Transport</keyword>
<dbReference type="InterPro" id="IPR000121">
    <property type="entry name" value="PEP_util_C"/>
</dbReference>
<evidence type="ECO:0000256" key="6">
    <source>
        <dbReference type="ARBA" id="ARBA00012232"/>
    </source>
</evidence>
<dbReference type="STRING" id="1941349.STSP1_00855"/>
<dbReference type="GO" id="GO:0046872">
    <property type="term" value="F:metal ion binding"/>
    <property type="evidence" value="ECO:0007669"/>
    <property type="project" value="UniProtKB-KW"/>
</dbReference>
<keyword evidence="14 17" id="KW-0418">Kinase</keyword>
<comment type="similarity">
    <text evidence="5 17">Belongs to the PEP-utilizing enzyme family.</text>
</comment>
<dbReference type="OrthoDB" id="9765468at2"/>
<feature type="binding site" evidence="19">
    <location>
        <position position="468"/>
    </location>
    <ligand>
        <name>phosphoenolpyruvate</name>
        <dbReference type="ChEBI" id="CHEBI:58702"/>
    </ligand>
</feature>
<evidence type="ECO:0000256" key="7">
    <source>
        <dbReference type="ARBA" id="ARBA00016544"/>
    </source>
</evidence>
<dbReference type="InterPro" id="IPR015813">
    <property type="entry name" value="Pyrv/PenolPyrv_kinase-like_dom"/>
</dbReference>
<dbReference type="GO" id="GO:0008965">
    <property type="term" value="F:phosphoenolpyruvate-protein phosphotransferase activity"/>
    <property type="evidence" value="ECO:0007669"/>
    <property type="project" value="UniProtKB-EC"/>
</dbReference>
<evidence type="ECO:0000256" key="3">
    <source>
        <dbReference type="ARBA" id="ARBA00002728"/>
    </source>
</evidence>
<dbReference type="Gene3D" id="3.50.30.10">
    <property type="entry name" value="Phosphohistidine domain"/>
    <property type="match status" value="1"/>
</dbReference>
<evidence type="ECO:0000313" key="26">
    <source>
        <dbReference type="Proteomes" id="UP000193334"/>
    </source>
</evidence>
<evidence type="ECO:0000256" key="16">
    <source>
        <dbReference type="ARBA" id="ARBA00033235"/>
    </source>
</evidence>
<comment type="function">
    <text evidence="3 17">General (non sugar-specific) component of the phosphoenolpyruvate-dependent sugar phosphotransferase system (sugar PTS). This major carbohydrate active-transport system catalyzes the phosphorylation of incoming sugar substrates concomitantly with their translocation across the cell membrane. Enzyme I transfers the phosphoryl group from phosphoenolpyruvate (PEP) to the phosphoryl carrier protein (HPr).</text>
</comment>
<dbReference type="InterPro" id="IPR008731">
    <property type="entry name" value="PTS_EIN"/>
</dbReference>
<dbReference type="InterPro" id="IPR036637">
    <property type="entry name" value="Phosphohistidine_dom_sf"/>
</dbReference>
<keyword evidence="25" id="KW-0670">Pyruvate</keyword>
<dbReference type="RefSeq" id="WP_085755163.1">
    <property type="nucleotide sequence ID" value="NZ_CP021023.1"/>
</dbReference>
<dbReference type="Proteomes" id="UP000193334">
    <property type="component" value="Chromosome"/>
</dbReference>
<dbReference type="InterPro" id="IPR040442">
    <property type="entry name" value="Pyrv_kinase-like_dom_sf"/>
</dbReference>
<evidence type="ECO:0000256" key="17">
    <source>
        <dbReference type="PIRNR" id="PIRNR000732"/>
    </source>
</evidence>
<dbReference type="InterPro" id="IPR023151">
    <property type="entry name" value="PEP_util_CS"/>
</dbReference>
<dbReference type="InterPro" id="IPR018274">
    <property type="entry name" value="PEP_util_AS"/>
</dbReference>
<dbReference type="InterPro" id="IPR024692">
    <property type="entry name" value="PTS_EI"/>
</dbReference>
<feature type="active site" description="Proton donor" evidence="18">
    <location>
        <position position="505"/>
    </location>
</feature>